<dbReference type="EMBL" id="BASE01000058">
    <property type="protein sequence ID" value="GAM14507.1"/>
    <property type="molecule type" value="Genomic_DNA"/>
</dbReference>
<dbReference type="STRING" id="1321606.SAMD00020551_2658"/>
<keyword evidence="2" id="KW-1185">Reference proteome</keyword>
<reference evidence="1 2" key="1">
    <citation type="submission" date="2013-06" db="EMBL/GenBank/DDBJ databases">
        <title>Whole genome shotgun sequence of Bacillus selenatarsenatis SF-1.</title>
        <authorList>
            <person name="Kuroda M."/>
            <person name="Sei K."/>
            <person name="Yamashita M."/>
            <person name="Ike M."/>
        </authorList>
    </citation>
    <scope>NUCLEOTIDE SEQUENCE [LARGE SCALE GENOMIC DNA]</scope>
    <source>
        <strain evidence="1 2">SF-1</strain>
    </source>
</reference>
<accession>A0A0A8X644</accession>
<proteinExistence type="predicted"/>
<dbReference type="AlphaFoldDB" id="A0A0A8X644"/>
<evidence type="ECO:0000313" key="2">
    <source>
        <dbReference type="Proteomes" id="UP000031014"/>
    </source>
</evidence>
<gene>
    <name evidence="1" type="ORF">SAMD00020551_2658</name>
</gene>
<comment type="caution">
    <text evidence="1">The sequence shown here is derived from an EMBL/GenBank/DDBJ whole genome shotgun (WGS) entry which is preliminary data.</text>
</comment>
<sequence>MKNPLSGRVGILKSTLYRAKMLAESRTFTKTTDECEISQKQIVRKRRLG</sequence>
<dbReference type="Proteomes" id="UP000031014">
    <property type="component" value="Unassembled WGS sequence"/>
</dbReference>
<name>A0A0A8X644_MESS1</name>
<protein>
    <submittedName>
        <fullName evidence="1">Uncharacterized protein</fullName>
    </submittedName>
</protein>
<evidence type="ECO:0000313" key="1">
    <source>
        <dbReference type="EMBL" id="GAM14507.1"/>
    </source>
</evidence>
<organism evidence="1 2">
    <name type="scientific">Mesobacillus selenatarsenatis (strain DSM 18680 / JCM 14380 / FERM P-15431 / SF-1)</name>
    <dbReference type="NCBI Taxonomy" id="1321606"/>
    <lineage>
        <taxon>Bacteria</taxon>
        <taxon>Bacillati</taxon>
        <taxon>Bacillota</taxon>
        <taxon>Bacilli</taxon>
        <taxon>Bacillales</taxon>
        <taxon>Bacillaceae</taxon>
        <taxon>Mesobacillus</taxon>
    </lineage>
</organism>